<comment type="subcellular location">
    <subcellularLocation>
        <location evidence="1 10">Cell membrane</location>
        <topology evidence="1 10">Multi-pass membrane protein</topology>
    </subcellularLocation>
</comment>
<keyword evidence="4 10" id="KW-1003">Cell membrane</keyword>
<evidence type="ECO:0000256" key="5">
    <source>
        <dbReference type="ARBA" id="ARBA00022692"/>
    </source>
</evidence>
<evidence type="ECO:0000256" key="1">
    <source>
        <dbReference type="ARBA" id="ARBA00004651"/>
    </source>
</evidence>
<dbReference type="EMBL" id="JBHTMP010000075">
    <property type="protein sequence ID" value="MFD1325346.1"/>
    <property type="molecule type" value="Genomic_DNA"/>
</dbReference>
<dbReference type="InterPro" id="IPR036019">
    <property type="entry name" value="MscL_channel"/>
</dbReference>
<dbReference type="InterPro" id="IPR019823">
    <property type="entry name" value="Mechanosensitive_channel_CS"/>
</dbReference>
<evidence type="ECO:0000256" key="11">
    <source>
        <dbReference type="SAM" id="MobiDB-lite"/>
    </source>
</evidence>
<keyword evidence="7 10" id="KW-0406">Ion transport</keyword>
<comment type="function">
    <text evidence="10">Channel that opens in response to stretch forces in the membrane lipid bilayer. May participate in the regulation of osmotic pressure changes within the cell.</text>
</comment>
<keyword evidence="3 10" id="KW-0813">Transport</keyword>
<dbReference type="Pfam" id="PF01741">
    <property type="entry name" value="MscL"/>
    <property type="match status" value="1"/>
</dbReference>
<dbReference type="NCBIfam" id="TIGR00220">
    <property type="entry name" value="mscL"/>
    <property type="match status" value="1"/>
</dbReference>
<comment type="subunit">
    <text evidence="10">Homopentamer.</text>
</comment>
<comment type="similarity">
    <text evidence="2 10">Belongs to the MscL family.</text>
</comment>
<keyword evidence="5 10" id="KW-0812">Transmembrane</keyword>
<evidence type="ECO:0000256" key="7">
    <source>
        <dbReference type="ARBA" id="ARBA00023065"/>
    </source>
</evidence>
<keyword evidence="13" id="KW-1185">Reference proteome</keyword>
<evidence type="ECO:0000313" key="12">
    <source>
        <dbReference type="EMBL" id="MFD1325346.1"/>
    </source>
</evidence>
<keyword evidence="6 10" id="KW-1133">Transmembrane helix</keyword>
<dbReference type="Proteomes" id="UP001597260">
    <property type="component" value="Unassembled WGS sequence"/>
</dbReference>
<organism evidence="12 13">
    <name type="scientific">Micromonospora sonneratiae</name>
    <dbReference type="NCBI Taxonomy" id="1184706"/>
    <lineage>
        <taxon>Bacteria</taxon>
        <taxon>Bacillati</taxon>
        <taxon>Actinomycetota</taxon>
        <taxon>Actinomycetes</taxon>
        <taxon>Micromonosporales</taxon>
        <taxon>Micromonosporaceae</taxon>
        <taxon>Micromonospora</taxon>
    </lineage>
</organism>
<dbReference type="HAMAP" id="MF_00115">
    <property type="entry name" value="MscL"/>
    <property type="match status" value="1"/>
</dbReference>
<evidence type="ECO:0000256" key="10">
    <source>
        <dbReference type="HAMAP-Rule" id="MF_00115"/>
    </source>
</evidence>
<dbReference type="PRINTS" id="PR01264">
    <property type="entry name" value="MECHCHANNEL"/>
</dbReference>
<dbReference type="InterPro" id="IPR001185">
    <property type="entry name" value="MS_channel"/>
</dbReference>
<evidence type="ECO:0000256" key="3">
    <source>
        <dbReference type="ARBA" id="ARBA00022448"/>
    </source>
</evidence>
<evidence type="ECO:0000256" key="9">
    <source>
        <dbReference type="ARBA" id="ARBA00023303"/>
    </source>
</evidence>
<keyword evidence="9 10" id="KW-0407">Ion channel</keyword>
<dbReference type="RefSeq" id="WP_377577529.1">
    <property type="nucleotide sequence ID" value="NZ_JBHTMP010000075.1"/>
</dbReference>
<feature type="transmembrane region" description="Helical" evidence="10">
    <location>
        <begin position="12"/>
        <end position="32"/>
    </location>
</feature>
<gene>
    <name evidence="10 12" type="primary">mscL</name>
    <name evidence="12" type="ORF">ACFQ4H_30105</name>
</gene>
<sequence>MLKGFKDFIMRGNVVDLAVGVVIGAAFTSVVTQLTNSFLKPLITVVVLLITGRADGLDGATPAGEKATSGADHAVPKIFDVPFDWIAFVNSAITFVLTAAVLYFLVVFPMNKLAERRKRGEEPPPAAPSEEVKLLTEIRDALVAAGRVPAQRQGGPDSPVDWNTPRSDR</sequence>
<evidence type="ECO:0000256" key="6">
    <source>
        <dbReference type="ARBA" id="ARBA00022989"/>
    </source>
</evidence>
<evidence type="ECO:0000256" key="2">
    <source>
        <dbReference type="ARBA" id="ARBA00007254"/>
    </source>
</evidence>
<name>A0ABW3YPN9_9ACTN</name>
<dbReference type="InterPro" id="IPR037673">
    <property type="entry name" value="MSC/AndL"/>
</dbReference>
<dbReference type="PROSITE" id="PS01327">
    <property type="entry name" value="MSCL"/>
    <property type="match status" value="1"/>
</dbReference>
<proteinExistence type="inferred from homology"/>
<dbReference type="PANTHER" id="PTHR30266:SF2">
    <property type="entry name" value="LARGE-CONDUCTANCE MECHANOSENSITIVE CHANNEL"/>
    <property type="match status" value="1"/>
</dbReference>
<dbReference type="PANTHER" id="PTHR30266">
    <property type="entry name" value="MECHANOSENSITIVE CHANNEL MSCL"/>
    <property type="match status" value="1"/>
</dbReference>
<comment type="caution">
    <text evidence="12">The sequence shown here is derived from an EMBL/GenBank/DDBJ whole genome shotgun (WGS) entry which is preliminary data.</text>
</comment>
<dbReference type="SUPFAM" id="SSF81330">
    <property type="entry name" value="Gated mechanosensitive channel"/>
    <property type="match status" value="1"/>
</dbReference>
<evidence type="ECO:0000256" key="8">
    <source>
        <dbReference type="ARBA" id="ARBA00023136"/>
    </source>
</evidence>
<evidence type="ECO:0000313" key="13">
    <source>
        <dbReference type="Proteomes" id="UP001597260"/>
    </source>
</evidence>
<evidence type="ECO:0000256" key="4">
    <source>
        <dbReference type="ARBA" id="ARBA00022475"/>
    </source>
</evidence>
<accession>A0ABW3YPN9</accession>
<keyword evidence="8 10" id="KW-0472">Membrane</keyword>
<dbReference type="Gene3D" id="1.10.1200.120">
    <property type="entry name" value="Large-conductance mechanosensitive channel, MscL, domain 1"/>
    <property type="match status" value="1"/>
</dbReference>
<feature type="transmembrane region" description="Helical" evidence="10">
    <location>
        <begin position="85"/>
        <end position="108"/>
    </location>
</feature>
<protein>
    <recommendedName>
        <fullName evidence="10">Large-conductance mechanosensitive channel</fullName>
    </recommendedName>
</protein>
<feature type="region of interest" description="Disordered" evidence="11">
    <location>
        <begin position="146"/>
        <end position="169"/>
    </location>
</feature>
<reference evidence="13" key="1">
    <citation type="journal article" date="2019" name="Int. J. Syst. Evol. Microbiol.">
        <title>The Global Catalogue of Microorganisms (GCM) 10K type strain sequencing project: providing services to taxonomists for standard genome sequencing and annotation.</title>
        <authorList>
            <consortium name="The Broad Institute Genomics Platform"/>
            <consortium name="The Broad Institute Genome Sequencing Center for Infectious Disease"/>
            <person name="Wu L."/>
            <person name="Ma J."/>
        </authorList>
    </citation>
    <scope>NUCLEOTIDE SEQUENCE [LARGE SCALE GENOMIC DNA]</scope>
    <source>
        <strain evidence="13">JCM 31037</strain>
    </source>
</reference>